<dbReference type="Pfam" id="PF21906">
    <property type="entry name" value="WHD_NrtR"/>
    <property type="match status" value="1"/>
</dbReference>
<keyword evidence="1 2" id="KW-0378">Hydrolase</keyword>
<organism evidence="4 5">
    <name type="scientific">Lederbergia lenta</name>
    <name type="common">Bacillus lentus</name>
    <dbReference type="NCBI Taxonomy" id="1467"/>
    <lineage>
        <taxon>Bacteria</taxon>
        <taxon>Bacillati</taxon>
        <taxon>Bacillota</taxon>
        <taxon>Bacilli</taxon>
        <taxon>Bacillales</taxon>
        <taxon>Bacillaceae</taxon>
        <taxon>Lederbergia</taxon>
    </lineage>
</organism>
<gene>
    <name evidence="4" type="ORF">NCTC4824_03495</name>
</gene>
<dbReference type="PRINTS" id="PR00502">
    <property type="entry name" value="NUDIXFAMILY"/>
</dbReference>
<evidence type="ECO:0000313" key="5">
    <source>
        <dbReference type="Proteomes" id="UP000249134"/>
    </source>
</evidence>
<keyword evidence="5" id="KW-1185">Reference proteome</keyword>
<evidence type="ECO:0000259" key="3">
    <source>
        <dbReference type="PROSITE" id="PS51462"/>
    </source>
</evidence>
<dbReference type="InterPro" id="IPR011213">
    <property type="entry name" value="NMN_biosyn"/>
</dbReference>
<dbReference type="PIRSF" id="PIRSF019423">
    <property type="entry name" value="NMN_biosyn"/>
    <property type="match status" value="1"/>
</dbReference>
<dbReference type="AlphaFoldDB" id="A0A2X4WB53"/>
<dbReference type="Proteomes" id="UP000249134">
    <property type="component" value="Chromosome 1"/>
</dbReference>
<dbReference type="PANTHER" id="PTHR43736:SF4">
    <property type="entry name" value="SLR1690 PROTEIN"/>
    <property type="match status" value="1"/>
</dbReference>
<comment type="similarity">
    <text evidence="2">Belongs to the Nudix hydrolase family.</text>
</comment>
<sequence>MMNNETSASEQQFLKTYNPEQYKRPSVTVDMLLFTVARGEQKNYRKLPDMELKLLLVKRGKHPFKNQWALPGGFVQVDESLEEAAYRELKEETNVEEVYLEQLYTWGAVERDPRTRIISVSYLALVDHTKLTVKSGDDAAEAEWFTATLKIQEEEKKMTEEGFVQRETFLLTLRNDETTLTADVIVHRTKIGKVETTKTDISLSKGIAFDHAKIIVYALERLRNKVSYTDVIFTLMPDTFTLTELQKVYETILDKKLIKANFRRKISHMVLETNEFTTEAGHRPSQLFTFKNDWSDD</sequence>
<dbReference type="InterPro" id="IPR054105">
    <property type="entry name" value="WHD_NrtR"/>
</dbReference>
<evidence type="ECO:0000256" key="1">
    <source>
        <dbReference type="ARBA" id="ARBA00022801"/>
    </source>
</evidence>
<protein>
    <submittedName>
        <fullName evidence="4">ADP-ribose pyrophosphatase</fullName>
        <ecNumber evidence="4">3.6.1.13</ecNumber>
    </submittedName>
</protein>
<proteinExistence type="inferred from homology"/>
<dbReference type="EMBL" id="LS483476">
    <property type="protein sequence ID" value="SQI61927.1"/>
    <property type="molecule type" value="Genomic_DNA"/>
</dbReference>
<dbReference type="GO" id="GO:0047631">
    <property type="term" value="F:ADP-ribose diphosphatase activity"/>
    <property type="evidence" value="ECO:0007669"/>
    <property type="project" value="UniProtKB-EC"/>
</dbReference>
<dbReference type="InterPro" id="IPR020084">
    <property type="entry name" value="NUDIX_hydrolase_CS"/>
</dbReference>
<reference evidence="4 5" key="1">
    <citation type="submission" date="2018-06" db="EMBL/GenBank/DDBJ databases">
        <authorList>
            <consortium name="Pathogen Informatics"/>
            <person name="Doyle S."/>
        </authorList>
    </citation>
    <scope>NUCLEOTIDE SEQUENCE [LARGE SCALE GENOMIC DNA]</scope>
    <source>
        <strain evidence="4 5">NCTC4824</strain>
    </source>
</reference>
<dbReference type="SUPFAM" id="SSF46785">
    <property type="entry name" value="Winged helix' DNA-binding domain"/>
    <property type="match status" value="1"/>
</dbReference>
<dbReference type="InterPro" id="IPR036390">
    <property type="entry name" value="WH_DNA-bd_sf"/>
</dbReference>
<dbReference type="Gene3D" id="3.90.79.10">
    <property type="entry name" value="Nucleoside Triphosphate Pyrophosphohydrolase"/>
    <property type="match status" value="1"/>
</dbReference>
<dbReference type="CDD" id="cd18873">
    <property type="entry name" value="NUDIX_NadM_like"/>
    <property type="match status" value="1"/>
</dbReference>
<accession>A0A2X4WB53</accession>
<dbReference type="EC" id="3.6.1.13" evidence="4"/>
<dbReference type="InterPro" id="IPR000086">
    <property type="entry name" value="NUDIX_hydrolase_dom"/>
</dbReference>
<evidence type="ECO:0000313" key="4">
    <source>
        <dbReference type="EMBL" id="SQI61927.1"/>
    </source>
</evidence>
<dbReference type="SUPFAM" id="SSF55811">
    <property type="entry name" value="Nudix"/>
    <property type="match status" value="1"/>
</dbReference>
<feature type="domain" description="Nudix hydrolase" evidence="3">
    <location>
        <begin position="22"/>
        <end position="169"/>
    </location>
</feature>
<dbReference type="PANTHER" id="PTHR43736">
    <property type="entry name" value="ADP-RIBOSE PYROPHOSPHATASE"/>
    <property type="match status" value="1"/>
</dbReference>
<dbReference type="InterPro" id="IPR036388">
    <property type="entry name" value="WH-like_DNA-bd_sf"/>
</dbReference>
<evidence type="ECO:0000256" key="2">
    <source>
        <dbReference type="RuleBase" id="RU003476"/>
    </source>
</evidence>
<dbReference type="InterPro" id="IPR015797">
    <property type="entry name" value="NUDIX_hydrolase-like_dom_sf"/>
</dbReference>
<name>A0A2X4WB53_LEDLE</name>
<dbReference type="Gene3D" id="1.10.10.10">
    <property type="entry name" value="Winged helix-like DNA-binding domain superfamily/Winged helix DNA-binding domain"/>
    <property type="match status" value="1"/>
</dbReference>
<dbReference type="InterPro" id="IPR020476">
    <property type="entry name" value="Nudix_hydrolase"/>
</dbReference>
<dbReference type="KEGG" id="blen:NCTC4824_03495"/>
<dbReference type="STRING" id="1348624.GCA_001591545_02286"/>
<dbReference type="PROSITE" id="PS51462">
    <property type="entry name" value="NUDIX"/>
    <property type="match status" value="1"/>
</dbReference>
<dbReference type="PROSITE" id="PS00893">
    <property type="entry name" value="NUDIX_BOX"/>
    <property type="match status" value="1"/>
</dbReference>
<dbReference type="Pfam" id="PF00293">
    <property type="entry name" value="NUDIX"/>
    <property type="match status" value="1"/>
</dbReference>